<protein>
    <submittedName>
        <fullName evidence="1">Uncharacterized protein</fullName>
    </submittedName>
</protein>
<name>A0A1E7Y2U9_BIFAD</name>
<accession>A0A1E7Y2U9</accession>
<evidence type="ECO:0000313" key="2">
    <source>
        <dbReference type="Proteomes" id="UP000175684"/>
    </source>
</evidence>
<dbReference type="Proteomes" id="UP000175684">
    <property type="component" value="Unassembled WGS sequence"/>
</dbReference>
<dbReference type="EMBL" id="MAXD01000001">
    <property type="protein sequence ID" value="OFA36225.1"/>
    <property type="molecule type" value="Genomic_DNA"/>
</dbReference>
<comment type="caution">
    <text evidence="1">The sequence shown here is derived from an EMBL/GenBank/DDBJ whole genome shotgun (WGS) entry which is preliminary data.</text>
</comment>
<evidence type="ECO:0000313" key="1">
    <source>
        <dbReference type="EMBL" id="OFA36225.1"/>
    </source>
</evidence>
<proteinExistence type="predicted"/>
<sequence length="62" mass="7234">MSLLAYIWQTIMRKTHFGGTFFRFFTFGTAIHKRNITGQNTKSAIHKRDIALFPSERSDQNV</sequence>
<gene>
    <name evidence="1" type="ORF">BBK15_02860</name>
</gene>
<dbReference type="AlphaFoldDB" id="A0A1E7Y2U9"/>
<reference evidence="1 2" key="1">
    <citation type="submission" date="2016-07" db="EMBL/GenBank/DDBJ databases">
        <title>Draft Genome Sequence of Bifidobacterium adolescentis strain Km 4.</title>
        <authorList>
            <person name="Danilenko V.N."/>
        </authorList>
    </citation>
    <scope>NUCLEOTIDE SEQUENCE [LARGE SCALE GENOMIC DNA]</scope>
    <source>
        <strain evidence="1 2">Km 4</strain>
    </source>
</reference>
<organism evidence="1 2">
    <name type="scientific">Bifidobacterium adolescentis</name>
    <dbReference type="NCBI Taxonomy" id="1680"/>
    <lineage>
        <taxon>Bacteria</taxon>
        <taxon>Bacillati</taxon>
        <taxon>Actinomycetota</taxon>
        <taxon>Actinomycetes</taxon>
        <taxon>Bifidobacteriales</taxon>
        <taxon>Bifidobacteriaceae</taxon>
        <taxon>Bifidobacterium</taxon>
    </lineage>
</organism>